<dbReference type="PANTHER" id="PTHR43191">
    <property type="entry name" value="RRNA METHYLTRANSFERASE 3"/>
    <property type="match status" value="1"/>
</dbReference>
<dbReference type="SMART" id="SM00967">
    <property type="entry name" value="SpoU_sub_bind"/>
    <property type="match status" value="1"/>
</dbReference>
<keyword evidence="2 5" id="KW-0489">Methyltransferase</keyword>
<dbReference type="SUPFAM" id="SSF55315">
    <property type="entry name" value="L30e-like"/>
    <property type="match status" value="1"/>
</dbReference>
<evidence type="ECO:0000259" key="4">
    <source>
        <dbReference type="SMART" id="SM00967"/>
    </source>
</evidence>
<reference evidence="5 6" key="1">
    <citation type="submission" date="2024-09" db="EMBL/GenBank/DDBJ databases">
        <authorList>
            <person name="Sun Q."/>
            <person name="Mori K."/>
        </authorList>
    </citation>
    <scope>NUCLEOTIDE SEQUENCE [LARGE SCALE GENOMIC DNA]</scope>
    <source>
        <strain evidence="5 6">CCM 7759</strain>
    </source>
</reference>
<keyword evidence="3" id="KW-0808">Transferase</keyword>
<organism evidence="5 6">
    <name type="scientific">Paenibacillus chartarius</name>
    <dbReference type="NCBI Taxonomy" id="747481"/>
    <lineage>
        <taxon>Bacteria</taxon>
        <taxon>Bacillati</taxon>
        <taxon>Bacillota</taxon>
        <taxon>Bacilli</taxon>
        <taxon>Bacillales</taxon>
        <taxon>Paenibacillaceae</taxon>
        <taxon>Paenibacillus</taxon>
    </lineage>
</organism>
<gene>
    <name evidence="5" type="ORF">ACFFK0_23080</name>
</gene>
<keyword evidence="6" id="KW-1185">Reference proteome</keyword>
<dbReference type="InterPro" id="IPR051259">
    <property type="entry name" value="rRNA_Methyltransferase"/>
</dbReference>
<dbReference type="SUPFAM" id="SSF75217">
    <property type="entry name" value="alpha/beta knot"/>
    <property type="match status" value="1"/>
</dbReference>
<dbReference type="EMBL" id="JBHLWN010000090">
    <property type="protein sequence ID" value="MFC0215281.1"/>
    <property type="molecule type" value="Genomic_DNA"/>
</dbReference>
<evidence type="ECO:0000256" key="3">
    <source>
        <dbReference type="ARBA" id="ARBA00022679"/>
    </source>
</evidence>
<dbReference type="GO" id="GO:0008168">
    <property type="term" value="F:methyltransferase activity"/>
    <property type="evidence" value="ECO:0007669"/>
    <property type="project" value="UniProtKB-KW"/>
</dbReference>
<dbReference type="Proteomes" id="UP001589776">
    <property type="component" value="Unassembled WGS sequence"/>
</dbReference>
<protein>
    <submittedName>
        <fullName evidence="5">TrmH family RNA methyltransferase</fullName>
    </submittedName>
</protein>
<dbReference type="RefSeq" id="WP_377472724.1">
    <property type="nucleotide sequence ID" value="NZ_JBHLWN010000090.1"/>
</dbReference>
<dbReference type="InterPro" id="IPR029026">
    <property type="entry name" value="tRNA_m1G_MTases_N"/>
</dbReference>
<dbReference type="InterPro" id="IPR001537">
    <property type="entry name" value="SpoU_MeTrfase"/>
</dbReference>
<evidence type="ECO:0000313" key="6">
    <source>
        <dbReference type="Proteomes" id="UP001589776"/>
    </source>
</evidence>
<dbReference type="InterPro" id="IPR053888">
    <property type="entry name" value="MRM3-like_sub_bind"/>
</dbReference>
<accession>A0ABV6DRJ4</accession>
<dbReference type="Gene3D" id="3.30.1330.30">
    <property type="match status" value="1"/>
</dbReference>
<evidence type="ECO:0000313" key="5">
    <source>
        <dbReference type="EMBL" id="MFC0215281.1"/>
    </source>
</evidence>
<dbReference type="GO" id="GO:0032259">
    <property type="term" value="P:methylation"/>
    <property type="evidence" value="ECO:0007669"/>
    <property type="project" value="UniProtKB-KW"/>
</dbReference>
<dbReference type="InterPro" id="IPR029064">
    <property type="entry name" value="Ribosomal_eL30-like_sf"/>
</dbReference>
<dbReference type="Gene3D" id="3.40.1280.10">
    <property type="match status" value="1"/>
</dbReference>
<evidence type="ECO:0000256" key="1">
    <source>
        <dbReference type="ARBA" id="ARBA00007228"/>
    </source>
</evidence>
<dbReference type="CDD" id="cd18095">
    <property type="entry name" value="SpoU-like_rRNA-MTase"/>
    <property type="match status" value="1"/>
</dbReference>
<dbReference type="InterPro" id="IPR029028">
    <property type="entry name" value="Alpha/beta_knot_MTases"/>
</dbReference>
<comment type="similarity">
    <text evidence="1">Belongs to the class IV-like SAM-binding methyltransferase superfamily. RNA methyltransferase TrmH family.</text>
</comment>
<dbReference type="Pfam" id="PF00588">
    <property type="entry name" value="SpoU_methylase"/>
    <property type="match status" value="1"/>
</dbReference>
<dbReference type="Pfam" id="PF22435">
    <property type="entry name" value="MRM3-like_sub_bind"/>
    <property type="match status" value="1"/>
</dbReference>
<proteinExistence type="inferred from homology"/>
<evidence type="ECO:0000256" key="2">
    <source>
        <dbReference type="ARBA" id="ARBA00022603"/>
    </source>
</evidence>
<dbReference type="InterPro" id="IPR013123">
    <property type="entry name" value="SpoU_subst-bd"/>
</dbReference>
<sequence>MATEILSAQNPRVKEWAQLLERKGRDRQQRYLIEGPHLVEEALKYHAPVTTVVFSLDKGLPPGIREQGASAGIEWVGASEAVLAKLADTQTPQGIVAVVERTAAQAASLVGGAGAGNGDGGGRSPLVIVLDAVQDPGNVGTIIRGADAVGADAVVLGRGTADLYNPKTIRSTMGSLFHLPIVEADLGELLPLARRVGARIVGTSLQANRSCYEADLTQPTWLVFGNEGKGMSGAVAALVTDPVIIPMHGKAESLNVAMAATVLMFEAARQRGIARTGSG</sequence>
<comment type="caution">
    <text evidence="5">The sequence shown here is derived from an EMBL/GenBank/DDBJ whole genome shotgun (WGS) entry which is preliminary data.</text>
</comment>
<feature type="domain" description="RNA 2-O ribose methyltransferase substrate binding" evidence="4">
    <location>
        <begin position="32"/>
        <end position="105"/>
    </location>
</feature>
<dbReference type="PANTHER" id="PTHR43191:SF2">
    <property type="entry name" value="RRNA METHYLTRANSFERASE 3, MITOCHONDRIAL"/>
    <property type="match status" value="1"/>
</dbReference>
<name>A0ABV6DRJ4_9BACL</name>